<dbReference type="EMBL" id="WIVU01000028">
    <property type="protein sequence ID" value="MQU06967.1"/>
    <property type="molecule type" value="Genomic_DNA"/>
</dbReference>
<proteinExistence type="predicted"/>
<name>A0A6L5HVK1_9PSED</name>
<gene>
    <name evidence="1" type="ORF">GHO27_14855</name>
</gene>
<reference evidence="1 2" key="1">
    <citation type="submission" date="2019-10" db="EMBL/GenBank/DDBJ databases">
        <title>Evaluation of single-gene subtyping targets for Pseudomonas.</title>
        <authorList>
            <person name="Reichler S.J."/>
            <person name="Orsi R.H."/>
            <person name="Wiedmann M."/>
            <person name="Martin N.H."/>
            <person name="Murphy S.I."/>
        </authorList>
    </citation>
    <scope>NUCLEOTIDE SEQUENCE [LARGE SCALE GENOMIC DNA]</scope>
    <source>
        <strain evidence="1 2">FSL R10-1637</strain>
    </source>
</reference>
<accession>A0A6L5HVK1</accession>
<evidence type="ECO:0000313" key="1">
    <source>
        <dbReference type="EMBL" id="MQU06967.1"/>
    </source>
</evidence>
<evidence type="ECO:0000313" key="2">
    <source>
        <dbReference type="Proteomes" id="UP000478064"/>
    </source>
</evidence>
<protein>
    <submittedName>
        <fullName evidence="1">Uncharacterized protein</fullName>
    </submittedName>
</protein>
<dbReference type="Proteomes" id="UP000478064">
    <property type="component" value="Unassembled WGS sequence"/>
</dbReference>
<dbReference type="AlphaFoldDB" id="A0A6L5HVK1"/>
<sequence>MNQDQAAEVFDDFLIAMDDQLEWLIEEAKKHKIALTNSPNTPELLEKSFDLISEELNEEDIEKLIVIFGRYLGEFIRLNYDGKWTLPLKDKKNVNFNTPVITGHSPIEGLEFAPIRVICAYALRRYKGTIRRAIDNHIHPQILDLSLEAAQERHSKN</sequence>
<organism evidence="1 2">
    <name type="scientific">Pseudomonas helleri</name>
    <dbReference type="NCBI Taxonomy" id="1608996"/>
    <lineage>
        <taxon>Bacteria</taxon>
        <taxon>Pseudomonadati</taxon>
        <taxon>Pseudomonadota</taxon>
        <taxon>Gammaproteobacteria</taxon>
        <taxon>Pseudomonadales</taxon>
        <taxon>Pseudomonadaceae</taxon>
        <taxon>Pseudomonas</taxon>
    </lineage>
</organism>
<comment type="caution">
    <text evidence="1">The sequence shown here is derived from an EMBL/GenBank/DDBJ whole genome shotgun (WGS) entry which is preliminary data.</text>
</comment>